<feature type="repeat" description="ANK" evidence="3">
    <location>
        <begin position="411"/>
        <end position="443"/>
    </location>
</feature>
<dbReference type="PROSITE" id="PS50297">
    <property type="entry name" value="ANK_REP_REGION"/>
    <property type="match status" value="6"/>
</dbReference>
<keyword evidence="1" id="KW-0677">Repeat</keyword>
<proteinExistence type="predicted"/>
<feature type="repeat" description="ANK" evidence="3">
    <location>
        <begin position="192"/>
        <end position="224"/>
    </location>
</feature>
<sequence length="503" mass="54052">MKKLFIALITVCSFTANAQQNTLLNQDFWKNTPTIAAVKSEVEKGNSPSQLNGSSFDPAVMAINAQAPNDVITYLLDQPGNTTDKLTHDGRTYMHWAAYKGNAEIMEYLIAKKSKLDVEDSHGATPFTFAAGVGQTNTKVYDLLLTNGVDIKKEVNQEGANALLLAVSGDKDLTLTNYFVSKGLDIKSTDAAGNNAFSYAARGGNIDLLKALLAKGVPVNQTAILMAAQGRGGRGAPGSGTTLAVYQYLEGLGVKPTATSKIGQNVLHYLVRKPNQAEIITYFLSKGVDVNKADEEGSTPFIYAAASSRDTSVFNLLFPKVKNINQANLQGVTALALAVRSNSPAIVDLLISKGANVKVVDNKGNDLAYYLVESYGSPGERPFNGQRAADFDAKLKSLQDKGLDVKAPQKNGNTLYHLAVAKNSLSLLQHLQPLGIDVNAKNKEGVTALHKSAMISQNDAMLKYLISIGAKKEATTDFKETAYDLAKENETFKKSNTSIDFLK</sequence>
<evidence type="ECO:0000256" key="4">
    <source>
        <dbReference type="SAM" id="SignalP"/>
    </source>
</evidence>
<dbReference type="PROSITE" id="PS50088">
    <property type="entry name" value="ANK_REPEAT"/>
    <property type="match status" value="7"/>
</dbReference>
<evidence type="ECO:0000313" key="6">
    <source>
        <dbReference type="Proteomes" id="UP000619078"/>
    </source>
</evidence>
<feature type="chain" id="PRO_5037364731" evidence="4">
    <location>
        <begin position="19"/>
        <end position="503"/>
    </location>
</feature>
<evidence type="ECO:0000256" key="2">
    <source>
        <dbReference type="ARBA" id="ARBA00023043"/>
    </source>
</evidence>
<dbReference type="SMART" id="SM00248">
    <property type="entry name" value="ANK"/>
    <property type="match status" value="9"/>
</dbReference>
<gene>
    <name evidence="5" type="ORF">IDJ76_00545</name>
</gene>
<dbReference type="PANTHER" id="PTHR24126:SF14">
    <property type="entry name" value="ANK_REP_REGION DOMAIN-CONTAINING PROTEIN"/>
    <property type="match status" value="1"/>
</dbReference>
<feature type="repeat" description="ANK" evidence="3">
    <location>
        <begin position="330"/>
        <end position="362"/>
    </location>
</feature>
<accession>A0A926S0C2</accession>
<dbReference type="InterPro" id="IPR036770">
    <property type="entry name" value="Ankyrin_rpt-contain_sf"/>
</dbReference>
<name>A0A926S0C2_9SPHI</name>
<feature type="signal peptide" evidence="4">
    <location>
        <begin position="1"/>
        <end position="18"/>
    </location>
</feature>
<feature type="repeat" description="ANK" evidence="3">
    <location>
        <begin position="122"/>
        <end position="156"/>
    </location>
</feature>
<dbReference type="Proteomes" id="UP000619078">
    <property type="component" value="Unassembled WGS sequence"/>
</dbReference>
<comment type="caution">
    <text evidence="5">The sequence shown here is derived from an EMBL/GenBank/DDBJ whole genome shotgun (WGS) entry which is preliminary data.</text>
</comment>
<keyword evidence="2 3" id="KW-0040">ANK repeat</keyword>
<dbReference type="Pfam" id="PF12796">
    <property type="entry name" value="Ank_2"/>
    <property type="match status" value="3"/>
</dbReference>
<dbReference type="RefSeq" id="WP_191159630.1">
    <property type="nucleotide sequence ID" value="NZ_JACWMX010000001.1"/>
</dbReference>
<dbReference type="SUPFAM" id="SSF48403">
    <property type="entry name" value="Ankyrin repeat"/>
    <property type="match status" value="2"/>
</dbReference>
<evidence type="ECO:0000256" key="1">
    <source>
        <dbReference type="ARBA" id="ARBA00022737"/>
    </source>
</evidence>
<feature type="repeat" description="ANK" evidence="3">
    <location>
        <begin position="444"/>
        <end position="477"/>
    </location>
</feature>
<dbReference type="PRINTS" id="PR01415">
    <property type="entry name" value="ANKYRIN"/>
</dbReference>
<dbReference type="Pfam" id="PF13606">
    <property type="entry name" value="Ank_3"/>
    <property type="match status" value="1"/>
</dbReference>
<dbReference type="AlphaFoldDB" id="A0A926S0C2"/>
<dbReference type="EMBL" id="JACWMX010000001">
    <property type="protein sequence ID" value="MBD1391572.1"/>
    <property type="molecule type" value="Genomic_DNA"/>
</dbReference>
<dbReference type="Gene3D" id="1.25.40.20">
    <property type="entry name" value="Ankyrin repeat-containing domain"/>
    <property type="match status" value="3"/>
</dbReference>
<dbReference type="PANTHER" id="PTHR24126">
    <property type="entry name" value="ANKYRIN REPEAT, PH AND SEC7 DOMAIN CONTAINING PROTEIN SECG-RELATED"/>
    <property type="match status" value="1"/>
</dbReference>
<evidence type="ECO:0000313" key="5">
    <source>
        <dbReference type="EMBL" id="MBD1391572.1"/>
    </source>
</evidence>
<organism evidence="5 6">
    <name type="scientific">Mucilaginibacter glaciei</name>
    <dbReference type="NCBI Taxonomy" id="2772109"/>
    <lineage>
        <taxon>Bacteria</taxon>
        <taxon>Pseudomonadati</taxon>
        <taxon>Bacteroidota</taxon>
        <taxon>Sphingobacteriia</taxon>
        <taxon>Sphingobacteriales</taxon>
        <taxon>Sphingobacteriaceae</taxon>
        <taxon>Mucilaginibacter</taxon>
    </lineage>
</organism>
<feature type="repeat" description="ANK" evidence="3">
    <location>
        <begin position="89"/>
        <end position="121"/>
    </location>
</feature>
<evidence type="ECO:0000256" key="3">
    <source>
        <dbReference type="PROSITE-ProRule" id="PRU00023"/>
    </source>
</evidence>
<keyword evidence="4" id="KW-0732">Signal</keyword>
<keyword evidence="6" id="KW-1185">Reference proteome</keyword>
<dbReference type="InterPro" id="IPR002110">
    <property type="entry name" value="Ankyrin_rpt"/>
</dbReference>
<reference evidence="5" key="1">
    <citation type="submission" date="2020-09" db="EMBL/GenBank/DDBJ databases">
        <title>Novel species of Mucilaginibacter isolated from a glacier on the Tibetan Plateau.</title>
        <authorList>
            <person name="Liu Q."/>
            <person name="Xin Y.-H."/>
        </authorList>
    </citation>
    <scope>NUCLEOTIDE SEQUENCE</scope>
    <source>
        <strain evidence="5">ZB1P21</strain>
    </source>
</reference>
<protein>
    <submittedName>
        <fullName evidence="5">Ankyrin repeat domain-containing protein</fullName>
    </submittedName>
</protein>
<feature type="repeat" description="ANK" evidence="3">
    <location>
        <begin position="262"/>
        <end position="295"/>
    </location>
</feature>